<feature type="compositionally biased region" description="Polar residues" evidence="1">
    <location>
        <begin position="21"/>
        <end position="50"/>
    </location>
</feature>
<dbReference type="Proteomes" id="UP000684084">
    <property type="component" value="Unassembled WGS sequence"/>
</dbReference>
<gene>
    <name evidence="2" type="ORF">CHRIB12_LOCUS1320</name>
</gene>
<comment type="caution">
    <text evidence="2">The sequence shown here is derived from an EMBL/GenBank/DDBJ whole genome shotgun (WGS) entry which is preliminary data.</text>
</comment>
<dbReference type="OrthoDB" id="10311451at2759"/>
<dbReference type="AlphaFoldDB" id="A0A2I1F8B0"/>
<sequence>MRSSQRSQTRTSIRMKILGQGSPSTAKLSSRVSSISTPEWLSSETEQSVPPRSISKKSSKVDKEVPSRSVTPSIEEPAVSRPVTPTILPSFRKTRM</sequence>
<proteinExistence type="predicted"/>
<evidence type="ECO:0000313" key="2">
    <source>
        <dbReference type="EMBL" id="CAB5308155.1"/>
    </source>
</evidence>
<evidence type="ECO:0000313" key="3">
    <source>
        <dbReference type="Proteomes" id="UP000684084"/>
    </source>
</evidence>
<evidence type="ECO:0000256" key="1">
    <source>
        <dbReference type="SAM" id="MobiDB-lite"/>
    </source>
</evidence>
<dbReference type="EMBL" id="CAGKOT010000002">
    <property type="protein sequence ID" value="CAB5308155.1"/>
    <property type="molecule type" value="Genomic_DNA"/>
</dbReference>
<feature type="region of interest" description="Disordered" evidence="1">
    <location>
        <begin position="1"/>
        <end position="96"/>
    </location>
</feature>
<organism evidence="2 3">
    <name type="scientific">Rhizophagus irregularis</name>
    <dbReference type="NCBI Taxonomy" id="588596"/>
    <lineage>
        <taxon>Eukaryota</taxon>
        <taxon>Fungi</taxon>
        <taxon>Fungi incertae sedis</taxon>
        <taxon>Mucoromycota</taxon>
        <taxon>Glomeromycotina</taxon>
        <taxon>Glomeromycetes</taxon>
        <taxon>Glomerales</taxon>
        <taxon>Glomeraceae</taxon>
        <taxon>Rhizophagus</taxon>
    </lineage>
</organism>
<accession>A0A2I1F8B0</accession>
<reference evidence="2" key="1">
    <citation type="submission" date="2020-05" db="EMBL/GenBank/DDBJ databases">
        <authorList>
            <person name="Rincon C."/>
            <person name="Sanders R I."/>
            <person name="Robbins C."/>
            <person name="Chaturvedi A."/>
        </authorList>
    </citation>
    <scope>NUCLEOTIDE SEQUENCE</scope>
    <source>
        <strain evidence="2">CHB12</strain>
    </source>
</reference>
<dbReference type="VEuPathDB" id="FungiDB:RhiirA1_442033"/>
<feature type="compositionally biased region" description="Low complexity" evidence="1">
    <location>
        <begin position="1"/>
        <end position="14"/>
    </location>
</feature>
<name>A0A2I1F8B0_9GLOM</name>
<protein>
    <submittedName>
        <fullName evidence="2">Uncharacterized protein</fullName>
    </submittedName>
</protein>